<name>A0ABR2H4Z0_9EUKA</name>
<reference evidence="1 2" key="1">
    <citation type="submission" date="2024-04" db="EMBL/GenBank/DDBJ databases">
        <title>Tritrichomonas musculus Genome.</title>
        <authorList>
            <person name="Alves-Ferreira E."/>
            <person name="Grigg M."/>
            <person name="Lorenzi H."/>
            <person name="Galac M."/>
        </authorList>
    </citation>
    <scope>NUCLEOTIDE SEQUENCE [LARGE SCALE GENOMIC DNA]</scope>
    <source>
        <strain evidence="1 2">EAF2021</strain>
    </source>
</reference>
<accession>A0ABR2H4Z0</accession>
<protein>
    <submittedName>
        <fullName evidence="1">Uncharacterized protein</fullName>
    </submittedName>
</protein>
<organism evidence="1 2">
    <name type="scientific">Tritrichomonas musculus</name>
    <dbReference type="NCBI Taxonomy" id="1915356"/>
    <lineage>
        <taxon>Eukaryota</taxon>
        <taxon>Metamonada</taxon>
        <taxon>Parabasalia</taxon>
        <taxon>Tritrichomonadida</taxon>
        <taxon>Tritrichomonadidae</taxon>
        <taxon>Tritrichomonas</taxon>
    </lineage>
</organism>
<comment type="caution">
    <text evidence="1">The sequence shown here is derived from an EMBL/GenBank/DDBJ whole genome shotgun (WGS) entry which is preliminary data.</text>
</comment>
<proteinExistence type="predicted"/>
<keyword evidence="2" id="KW-1185">Reference proteome</keyword>
<evidence type="ECO:0000313" key="1">
    <source>
        <dbReference type="EMBL" id="KAK8841304.1"/>
    </source>
</evidence>
<dbReference type="EMBL" id="JAPFFF010000042">
    <property type="protein sequence ID" value="KAK8841304.1"/>
    <property type="molecule type" value="Genomic_DNA"/>
</dbReference>
<evidence type="ECO:0000313" key="2">
    <source>
        <dbReference type="Proteomes" id="UP001470230"/>
    </source>
</evidence>
<sequence>MTAGDFDGCLIIILWTKTDLIKYINALIVIIHCMKTYSEFVIALQRLESSCEEKTYANAGKNMNNSIDVQLFINILVHTIMQKEVNQEMNIPTAKTWHNDIGGVPISNETPDSFANPIDLIKNEILLLRPPTFSKNVNICEENLSHLNQLMINLAHDPNAKDGIPHNKSFTSSKEILVRYGII</sequence>
<gene>
    <name evidence="1" type="ORF">M9Y10_027507</name>
</gene>
<dbReference type="Proteomes" id="UP001470230">
    <property type="component" value="Unassembled WGS sequence"/>
</dbReference>